<proteinExistence type="predicted"/>
<sequence>MTLFLGIDGGGTGCRAALADAEGHVLGRGHGGPANINTDVDGAAANILAATSRAVADIGADPRDLIATLGLAGGTITAATNRLTELLPFAKLQIVNDAITATRGALGADDGILAALGTGSVFAVQRAGKVRQVGGRGFLLGDEGSGAVMGRELLADAMRAGDGFLPMTPLLQDLLDEYGGAEGIISFGNRASPAQFGELAPRIVNSGDQAANRIFTRAVEEIRHILTVLQDGDNMPVVFVGGLGPHYAARLNAPWPVQAARGDSVDGALLMARQMAGAA</sequence>
<evidence type="ECO:0000259" key="1">
    <source>
        <dbReference type="Pfam" id="PF01869"/>
    </source>
</evidence>
<dbReference type="CDD" id="cd24082">
    <property type="entry name" value="ASKHA_NBD_GspK-like"/>
    <property type="match status" value="1"/>
</dbReference>
<gene>
    <name evidence="2" type="ORF">D3P04_00805</name>
</gene>
<dbReference type="AlphaFoldDB" id="A0A418T801"/>
<evidence type="ECO:0000313" key="2">
    <source>
        <dbReference type="EMBL" id="RJE89226.1"/>
    </source>
</evidence>
<evidence type="ECO:0000313" key="3">
    <source>
        <dbReference type="Proteomes" id="UP000284202"/>
    </source>
</evidence>
<keyword evidence="3" id="KW-1185">Reference proteome</keyword>
<feature type="domain" description="ATPase BadF/BadG/BcrA/BcrD type" evidence="1">
    <location>
        <begin position="5"/>
        <end position="243"/>
    </location>
</feature>
<dbReference type="RefSeq" id="WP_119744963.1">
    <property type="nucleotide sequence ID" value="NZ_QZCG01000001.1"/>
</dbReference>
<reference evidence="3" key="1">
    <citation type="submission" date="2018-09" db="EMBL/GenBank/DDBJ databases">
        <title>Acidovorax cavernicola nov. sp. isolated from Gruta de las Maravillas (Aracena, Spain).</title>
        <authorList>
            <person name="Jurado V."/>
            <person name="Gutierrez-Patricio S."/>
            <person name="Gonzalez-Pimentel J.L."/>
            <person name="Miller A.Z."/>
            <person name="Laiz L."/>
            <person name="Saiz-Jimenez C."/>
        </authorList>
    </citation>
    <scope>NUCLEOTIDE SEQUENCE [LARGE SCALE GENOMIC DNA]</scope>
    <source>
        <strain evidence="3">1011MAR3C25</strain>
    </source>
</reference>
<name>A0A418T801_9RHOB</name>
<accession>A0A418T801</accession>
<dbReference type="InterPro" id="IPR052519">
    <property type="entry name" value="Euk-type_GlcNAc_Kinase"/>
</dbReference>
<dbReference type="Gene3D" id="3.30.420.40">
    <property type="match status" value="2"/>
</dbReference>
<organism evidence="2 3">
    <name type="scientific">Paracoccus onubensis</name>
    <dbReference type="NCBI Taxonomy" id="1675788"/>
    <lineage>
        <taxon>Bacteria</taxon>
        <taxon>Pseudomonadati</taxon>
        <taxon>Pseudomonadota</taxon>
        <taxon>Alphaproteobacteria</taxon>
        <taxon>Rhodobacterales</taxon>
        <taxon>Paracoccaceae</taxon>
        <taxon>Paracoccus</taxon>
    </lineage>
</organism>
<protein>
    <submittedName>
        <fullName evidence="2">ATPase</fullName>
    </submittedName>
</protein>
<dbReference type="EMBL" id="QZCG01000001">
    <property type="protein sequence ID" value="RJE89226.1"/>
    <property type="molecule type" value="Genomic_DNA"/>
</dbReference>
<dbReference type="SUPFAM" id="SSF53067">
    <property type="entry name" value="Actin-like ATPase domain"/>
    <property type="match status" value="2"/>
</dbReference>
<dbReference type="PANTHER" id="PTHR43190:SF3">
    <property type="entry name" value="N-ACETYL-D-GLUCOSAMINE KINASE"/>
    <property type="match status" value="1"/>
</dbReference>
<dbReference type="Proteomes" id="UP000284202">
    <property type="component" value="Unassembled WGS sequence"/>
</dbReference>
<dbReference type="Pfam" id="PF01869">
    <property type="entry name" value="BcrAD_BadFG"/>
    <property type="match status" value="1"/>
</dbReference>
<dbReference type="PANTHER" id="PTHR43190">
    <property type="entry name" value="N-ACETYL-D-GLUCOSAMINE KINASE"/>
    <property type="match status" value="1"/>
</dbReference>
<dbReference type="InterPro" id="IPR043129">
    <property type="entry name" value="ATPase_NBD"/>
</dbReference>
<comment type="caution">
    <text evidence="2">The sequence shown here is derived from an EMBL/GenBank/DDBJ whole genome shotgun (WGS) entry which is preliminary data.</text>
</comment>
<dbReference type="OrthoDB" id="63487at2"/>
<dbReference type="InterPro" id="IPR002731">
    <property type="entry name" value="ATPase_BadF"/>
</dbReference>